<keyword evidence="5" id="KW-0547">Nucleotide-binding</keyword>
<dbReference type="InterPro" id="IPR003593">
    <property type="entry name" value="AAA+_ATPase"/>
</dbReference>
<dbReference type="SMART" id="SM00382">
    <property type="entry name" value="AAA"/>
    <property type="match status" value="1"/>
</dbReference>
<evidence type="ECO:0000256" key="6">
    <source>
        <dbReference type="ARBA" id="ARBA00022840"/>
    </source>
</evidence>
<gene>
    <name evidence="11" type="ORF">GMBLW1_41050</name>
</gene>
<reference evidence="11" key="1">
    <citation type="submission" date="2019-04" db="EMBL/GenBank/DDBJ databases">
        <authorList>
            <consortium name="Science for Life Laboratories"/>
        </authorList>
    </citation>
    <scope>NUCLEOTIDE SEQUENCE</scope>
    <source>
        <strain evidence="11">MBLW1</strain>
    </source>
</reference>
<dbReference type="RefSeq" id="WP_232056341.1">
    <property type="nucleotide sequence ID" value="NZ_LR593887.1"/>
</dbReference>
<keyword evidence="8" id="KW-0472">Membrane</keyword>
<dbReference type="EMBL" id="LR593887">
    <property type="protein sequence ID" value="VTS07532.1"/>
    <property type="molecule type" value="Genomic_DNA"/>
</dbReference>
<evidence type="ECO:0000256" key="4">
    <source>
        <dbReference type="ARBA" id="ARBA00022475"/>
    </source>
</evidence>
<evidence type="ECO:0000256" key="1">
    <source>
        <dbReference type="ARBA" id="ARBA00004202"/>
    </source>
</evidence>
<protein>
    <recommendedName>
        <fullName evidence="10">ABC transporter domain-containing protein</fullName>
    </recommendedName>
</protein>
<dbReference type="InterPro" id="IPR027417">
    <property type="entry name" value="P-loop_NTPase"/>
</dbReference>
<dbReference type="PROSITE" id="PS00211">
    <property type="entry name" value="ABC_TRANSPORTER_1"/>
    <property type="match status" value="1"/>
</dbReference>
<evidence type="ECO:0000256" key="9">
    <source>
        <dbReference type="SAM" id="MobiDB-lite"/>
    </source>
</evidence>
<evidence type="ECO:0000256" key="2">
    <source>
        <dbReference type="ARBA" id="ARBA00005417"/>
    </source>
</evidence>
<evidence type="ECO:0000256" key="5">
    <source>
        <dbReference type="ARBA" id="ARBA00022741"/>
    </source>
</evidence>
<dbReference type="SUPFAM" id="SSF52540">
    <property type="entry name" value="P-loop containing nucleoside triphosphate hydrolases"/>
    <property type="match status" value="1"/>
</dbReference>
<dbReference type="InParanoid" id="A0A6C2YTM6"/>
<dbReference type="Gene3D" id="3.40.50.300">
    <property type="entry name" value="P-loop containing nucleotide triphosphate hydrolases"/>
    <property type="match status" value="1"/>
</dbReference>
<dbReference type="InterPro" id="IPR030679">
    <property type="entry name" value="ABC_ATPase_HisP-typ"/>
</dbReference>
<dbReference type="InterPro" id="IPR050086">
    <property type="entry name" value="MetN_ABC_transporter-like"/>
</dbReference>
<keyword evidence="4" id="KW-1003">Cell membrane</keyword>
<dbReference type="GO" id="GO:0005524">
    <property type="term" value="F:ATP binding"/>
    <property type="evidence" value="ECO:0007669"/>
    <property type="project" value="UniProtKB-KW"/>
</dbReference>
<dbReference type="Proteomes" id="UP000464378">
    <property type="component" value="Chromosome"/>
</dbReference>
<dbReference type="FunCoup" id="A0A6C2YTM6">
    <property type="interactions" value="280"/>
</dbReference>
<name>A0A6C2YTM6_9BACT</name>
<dbReference type="GO" id="GO:0005886">
    <property type="term" value="C:plasma membrane"/>
    <property type="evidence" value="ECO:0007669"/>
    <property type="project" value="UniProtKB-SubCell"/>
</dbReference>
<dbReference type="PANTHER" id="PTHR43166:SF9">
    <property type="entry name" value="GLUTAMATE_ASPARTATE IMPORT ATP-BINDING PROTEIN GLTL"/>
    <property type="match status" value="1"/>
</dbReference>
<dbReference type="Pfam" id="PF00005">
    <property type="entry name" value="ABC_tran"/>
    <property type="match status" value="1"/>
</dbReference>
<dbReference type="InterPro" id="IPR003439">
    <property type="entry name" value="ABC_transporter-like_ATP-bd"/>
</dbReference>
<comment type="similarity">
    <text evidence="2">Belongs to the ABC transporter superfamily.</text>
</comment>
<comment type="subcellular location">
    <subcellularLocation>
        <location evidence="1">Cell membrane</location>
        <topology evidence="1">Peripheral membrane protein</topology>
    </subcellularLocation>
</comment>
<dbReference type="PIRSF" id="PIRSF039085">
    <property type="entry name" value="ABC_ATPase_HisP"/>
    <property type="match status" value="1"/>
</dbReference>
<feature type="region of interest" description="Disordered" evidence="9">
    <location>
        <begin position="1"/>
        <end position="20"/>
    </location>
</feature>
<dbReference type="KEGG" id="tim:GMBLW1_41050"/>
<evidence type="ECO:0000256" key="7">
    <source>
        <dbReference type="ARBA" id="ARBA00022970"/>
    </source>
</evidence>
<dbReference type="EMBL" id="LR586016">
    <property type="protein sequence ID" value="VIP05088.1"/>
    <property type="molecule type" value="Genomic_DNA"/>
</dbReference>
<evidence type="ECO:0000313" key="11">
    <source>
        <dbReference type="EMBL" id="VIP05088.1"/>
    </source>
</evidence>
<keyword evidence="3" id="KW-0813">Transport</keyword>
<dbReference type="AlphaFoldDB" id="A0A6C2YTM6"/>
<keyword evidence="12" id="KW-1185">Reference proteome</keyword>
<dbReference type="PANTHER" id="PTHR43166">
    <property type="entry name" value="AMINO ACID IMPORT ATP-BINDING PROTEIN"/>
    <property type="match status" value="1"/>
</dbReference>
<evidence type="ECO:0000313" key="12">
    <source>
        <dbReference type="Proteomes" id="UP000464378"/>
    </source>
</evidence>
<sequence>MTTPQPTAVAAPTSPSAGTSRSEVMIEITGLVKQHGTQIILNGIQMAVTTGEVAVLVGPSGGGKSTLMRCINGLETFQGGLIRVGSHLLKPGTDSTDRSLVPLRKQVGMVFQQFHLFPHLSVLDNVCIGPIHVLGMRREEAILQASELLRRVGLSEKASAKPGQLSGGQQQRVAIARTLAVRPAVILFDEPTSALDPQMALEVEGVIADLAKDGQTMLVVTHSMDFARRVATTVHRMKAGQIVQSGPPADVLSPTA</sequence>
<dbReference type="GO" id="GO:0015424">
    <property type="term" value="F:ABC-type amino acid transporter activity"/>
    <property type="evidence" value="ECO:0007669"/>
    <property type="project" value="InterPro"/>
</dbReference>
<dbReference type="PROSITE" id="PS50893">
    <property type="entry name" value="ABC_TRANSPORTER_2"/>
    <property type="match status" value="1"/>
</dbReference>
<evidence type="ECO:0000256" key="3">
    <source>
        <dbReference type="ARBA" id="ARBA00022448"/>
    </source>
</evidence>
<evidence type="ECO:0000256" key="8">
    <source>
        <dbReference type="ARBA" id="ARBA00023136"/>
    </source>
</evidence>
<keyword evidence="6" id="KW-0067">ATP-binding</keyword>
<dbReference type="GO" id="GO:0016887">
    <property type="term" value="F:ATP hydrolysis activity"/>
    <property type="evidence" value="ECO:0007669"/>
    <property type="project" value="InterPro"/>
</dbReference>
<accession>A0A6C2YTM6</accession>
<feature type="domain" description="ABC transporter" evidence="10">
    <location>
        <begin position="26"/>
        <end position="256"/>
    </location>
</feature>
<dbReference type="InterPro" id="IPR017871">
    <property type="entry name" value="ABC_transporter-like_CS"/>
</dbReference>
<evidence type="ECO:0000259" key="10">
    <source>
        <dbReference type="PROSITE" id="PS50893"/>
    </source>
</evidence>
<keyword evidence="7" id="KW-0029">Amino-acid transport</keyword>
<proteinExistence type="inferred from homology"/>
<organism evidence="11">
    <name type="scientific">Tuwongella immobilis</name>
    <dbReference type="NCBI Taxonomy" id="692036"/>
    <lineage>
        <taxon>Bacteria</taxon>
        <taxon>Pseudomonadati</taxon>
        <taxon>Planctomycetota</taxon>
        <taxon>Planctomycetia</taxon>
        <taxon>Gemmatales</taxon>
        <taxon>Gemmataceae</taxon>
        <taxon>Tuwongella</taxon>
    </lineage>
</organism>